<dbReference type="GO" id="GO:0004252">
    <property type="term" value="F:serine-type endopeptidase activity"/>
    <property type="evidence" value="ECO:0007669"/>
    <property type="project" value="InterPro"/>
</dbReference>
<name>A0A223N106_9VIBR</name>
<comment type="subcellular location">
    <subcellularLocation>
        <location evidence="1">Secreted</location>
    </subcellularLocation>
</comment>
<dbReference type="PANTHER" id="PTHR24264:SF65">
    <property type="entry name" value="SRCR DOMAIN-CONTAINING PROTEIN"/>
    <property type="match status" value="1"/>
</dbReference>
<dbReference type="FunFam" id="2.40.10.10:FF:000068">
    <property type="entry name" value="transmembrane protease serine 2"/>
    <property type="match status" value="1"/>
</dbReference>
<dbReference type="EMBL" id="CP022741">
    <property type="protein sequence ID" value="ASU23554.1"/>
    <property type="molecule type" value="Genomic_DNA"/>
</dbReference>
<dbReference type="CDD" id="cd00190">
    <property type="entry name" value="Tryp_SPc"/>
    <property type="match status" value="1"/>
</dbReference>
<dbReference type="PRINTS" id="PR00722">
    <property type="entry name" value="CHYMOTRYPSIN"/>
</dbReference>
<dbReference type="AlphaFoldDB" id="A0A223N106"/>
<dbReference type="InterPro" id="IPR009003">
    <property type="entry name" value="Peptidase_S1_PA"/>
</dbReference>
<dbReference type="Proteomes" id="UP000215148">
    <property type="component" value="Chromosome 1"/>
</dbReference>
<evidence type="ECO:0000256" key="5">
    <source>
        <dbReference type="ARBA" id="ARBA00022801"/>
    </source>
</evidence>
<keyword evidence="11" id="KW-1185">Reference proteome</keyword>
<evidence type="ECO:0000256" key="3">
    <source>
        <dbReference type="ARBA" id="ARBA00022670"/>
    </source>
</evidence>
<dbReference type="FunFam" id="2.40.10.10:FF:000054">
    <property type="entry name" value="Complement C1r subcomponent"/>
    <property type="match status" value="1"/>
</dbReference>
<dbReference type="InterPro" id="IPR043504">
    <property type="entry name" value="Peptidase_S1_PA_chymotrypsin"/>
</dbReference>
<keyword evidence="3 8" id="KW-0645">Protease</keyword>
<dbReference type="InterPro" id="IPR050127">
    <property type="entry name" value="Serine_Proteases_S1"/>
</dbReference>
<protein>
    <recommendedName>
        <fullName evidence="9">Peptidase S1 domain-containing protein</fullName>
    </recommendedName>
</protein>
<keyword evidence="7" id="KW-0325">Glycoprotein</keyword>
<evidence type="ECO:0000256" key="2">
    <source>
        <dbReference type="ARBA" id="ARBA00022525"/>
    </source>
</evidence>
<dbReference type="KEGG" id="vqi:CCZ37_07925"/>
<evidence type="ECO:0000256" key="7">
    <source>
        <dbReference type="ARBA" id="ARBA00023180"/>
    </source>
</evidence>
<evidence type="ECO:0000256" key="8">
    <source>
        <dbReference type="RuleBase" id="RU363034"/>
    </source>
</evidence>
<feature type="domain" description="Peptidase S1" evidence="9">
    <location>
        <begin position="1"/>
        <end position="231"/>
    </location>
</feature>
<dbReference type="Pfam" id="PF00089">
    <property type="entry name" value="Trypsin"/>
    <property type="match status" value="1"/>
</dbReference>
<organism evidence="10 11">
    <name type="scientific">Vibrio qinghaiensis</name>
    <dbReference type="NCBI Taxonomy" id="2025808"/>
    <lineage>
        <taxon>Bacteria</taxon>
        <taxon>Pseudomonadati</taxon>
        <taxon>Pseudomonadota</taxon>
        <taxon>Gammaproteobacteria</taxon>
        <taxon>Vibrionales</taxon>
        <taxon>Vibrionaceae</taxon>
        <taxon>Vibrio</taxon>
    </lineage>
</organism>
<keyword evidence="8" id="KW-0720">Serine protease</keyword>
<dbReference type="PROSITE" id="PS00135">
    <property type="entry name" value="TRYPSIN_SER"/>
    <property type="match status" value="1"/>
</dbReference>
<keyword evidence="2" id="KW-0964">Secreted</keyword>
<sequence>MVALHYSTLQSSFCGGSYLGDKYVLTAAHCVTGKNPLNAEDIEVTVGAYDLRTNAGRRVKVKQIYYHEAYDDETHADYNERFNDIAILELETSLPIQAVTRPNTGALDALGAGTVLETIGFGTTSYNQLLNKSSNPSQVLRKAEISLMDTATCQALGGSNYPRIRNDAFCATSYPQDTCQGDSGGPVFINDGGNFIQYGVVSWGRGCGLQDAAGVYAKVDHFNNWLTQRTSKVSFRQSQHKNEIKYGLHTHRFHFVNGSDEVITANNVTLSPASANITAENCSQGLAPSSQCYVDVSYAIDSMTPADVRLEIDTNSPLNLGTVTSSLKLNTVLQPAAKSLEGLITIPNSSISVNVNPWLEEGGWLRSAIMNDKARSVLFLENVPRGKVSFDFQVSSTFLYDSLIVKVNGSTYIIEDGERSGNRTLYLNDEVNDIRFEYVKTSNTATGNDAAYIKNLKYEKPYSFTLPPVSGGSGGGSTGGMTLLSMLSALLIRRRYMSH</sequence>
<evidence type="ECO:0000313" key="11">
    <source>
        <dbReference type="Proteomes" id="UP000215148"/>
    </source>
</evidence>
<evidence type="ECO:0000256" key="6">
    <source>
        <dbReference type="ARBA" id="ARBA00023157"/>
    </source>
</evidence>
<keyword evidence="5 8" id="KW-0378">Hydrolase</keyword>
<dbReference type="InterPro" id="IPR013783">
    <property type="entry name" value="Ig-like_fold"/>
</dbReference>
<accession>A0A223N106</accession>
<proteinExistence type="predicted"/>
<dbReference type="Gene3D" id="2.40.10.10">
    <property type="entry name" value="Trypsin-like serine proteases"/>
    <property type="match status" value="1"/>
</dbReference>
<dbReference type="SUPFAM" id="SSF50494">
    <property type="entry name" value="Trypsin-like serine proteases"/>
    <property type="match status" value="1"/>
</dbReference>
<gene>
    <name evidence="10" type="ORF">CCZ37_07925</name>
</gene>
<dbReference type="PANTHER" id="PTHR24264">
    <property type="entry name" value="TRYPSIN-RELATED"/>
    <property type="match status" value="1"/>
</dbReference>
<reference evidence="10 11" key="1">
    <citation type="submission" date="2017-08" db="EMBL/GenBank/DDBJ databases">
        <title>The Vibrio qinghaiensis sp.-Q67 is a luminous bacteria isolated firstly from Qinghai lake, Qinghai province, China, which has been proved to be very sensitive to detect environmental and food pollutants. Therefore, complete genome analysis of V. qinghaiensis sp.-Q67 highlights the potential application of this strain on detection of hazards in the contaminated environments.</title>
        <authorList>
            <person name="Gong L."/>
        </authorList>
    </citation>
    <scope>NUCLEOTIDE SEQUENCE [LARGE SCALE GENOMIC DNA]</scope>
    <source>
        <strain evidence="10 11">Q67</strain>
    </source>
</reference>
<dbReference type="RefSeq" id="WP_094500812.1">
    <property type="nucleotide sequence ID" value="NZ_CP022741.1"/>
</dbReference>
<keyword evidence="4" id="KW-0732">Signal</keyword>
<keyword evidence="6" id="KW-1015">Disulfide bond</keyword>
<evidence type="ECO:0000313" key="10">
    <source>
        <dbReference type="EMBL" id="ASU23554.1"/>
    </source>
</evidence>
<dbReference type="PROSITE" id="PS50240">
    <property type="entry name" value="TRYPSIN_DOM"/>
    <property type="match status" value="1"/>
</dbReference>
<dbReference type="InterPro" id="IPR001314">
    <property type="entry name" value="Peptidase_S1A"/>
</dbReference>
<dbReference type="GO" id="GO:0005615">
    <property type="term" value="C:extracellular space"/>
    <property type="evidence" value="ECO:0007669"/>
    <property type="project" value="TreeGrafter"/>
</dbReference>
<evidence type="ECO:0000256" key="4">
    <source>
        <dbReference type="ARBA" id="ARBA00022729"/>
    </source>
</evidence>
<evidence type="ECO:0000256" key="1">
    <source>
        <dbReference type="ARBA" id="ARBA00004613"/>
    </source>
</evidence>
<dbReference type="SMART" id="SM00020">
    <property type="entry name" value="Tryp_SPc"/>
    <property type="match status" value="1"/>
</dbReference>
<evidence type="ECO:0000259" key="9">
    <source>
        <dbReference type="PROSITE" id="PS50240"/>
    </source>
</evidence>
<dbReference type="Gene3D" id="2.60.40.10">
    <property type="entry name" value="Immunoglobulins"/>
    <property type="match status" value="1"/>
</dbReference>
<dbReference type="PROSITE" id="PS00134">
    <property type="entry name" value="TRYPSIN_HIS"/>
    <property type="match status" value="1"/>
</dbReference>
<dbReference type="InterPro" id="IPR001254">
    <property type="entry name" value="Trypsin_dom"/>
</dbReference>
<dbReference type="InterPro" id="IPR018114">
    <property type="entry name" value="TRYPSIN_HIS"/>
</dbReference>
<dbReference type="InterPro" id="IPR033116">
    <property type="entry name" value="TRYPSIN_SER"/>
</dbReference>
<dbReference type="GO" id="GO:0006508">
    <property type="term" value="P:proteolysis"/>
    <property type="evidence" value="ECO:0007669"/>
    <property type="project" value="UniProtKB-KW"/>
</dbReference>